<reference evidence="6" key="1">
    <citation type="journal article" date="2020" name="Stud. Mycol.">
        <title>101 Dothideomycetes genomes: a test case for predicting lifestyles and emergence of pathogens.</title>
        <authorList>
            <person name="Haridas S."/>
            <person name="Albert R."/>
            <person name="Binder M."/>
            <person name="Bloem J."/>
            <person name="Labutti K."/>
            <person name="Salamov A."/>
            <person name="Andreopoulos B."/>
            <person name="Baker S."/>
            <person name="Barry K."/>
            <person name="Bills G."/>
            <person name="Bluhm B."/>
            <person name="Cannon C."/>
            <person name="Castanera R."/>
            <person name="Culley D."/>
            <person name="Daum C."/>
            <person name="Ezra D."/>
            <person name="Gonzalez J."/>
            <person name="Henrissat B."/>
            <person name="Kuo A."/>
            <person name="Liang C."/>
            <person name="Lipzen A."/>
            <person name="Lutzoni F."/>
            <person name="Magnuson J."/>
            <person name="Mondo S."/>
            <person name="Nolan M."/>
            <person name="Ohm R."/>
            <person name="Pangilinan J."/>
            <person name="Park H.-J."/>
            <person name="Ramirez L."/>
            <person name="Alfaro M."/>
            <person name="Sun H."/>
            <person name="Tritt A."/>
            <person name="Yoshinaga Y."/>
            <person name="Zwiers L.-H."/>
            <person name="Turgeon B."/>
            <person name="Goodwin S."/>
            <person name="Spatafora J."/>
            <person name="Crous P."/>
            <person name="Grigoriev I."/>
        </authorList>
    </citation>
    <scope>NUCLEOTIDE SEQUENCE</scope>
    <source>
        <strain evidence="6">CBS 379.55</strain>
    </source>
</reference>
<dbReference type="Proteomes" id="UP000800097">
    <property type="component" value="Unassembled WGS sequence"/>
</dbReference>
<dbReference type="RefSeq" id="XP_033656413.1">
    <property type="nucleotide sequence ID" value="XM_033797855.1"/>
</dbReference>
<feature type="transmembrane region" description="Helical" evidence="4">
    <location>
        <begin position="217"/>
        <end position="236"/>
    </location>
</feature>
<dbReference type="SUPFAM" id="SSF103473">
    <property type="entry name" value="MFS general substrate transporter"/>
    <property type="match status" value="1"/>
</dbReference>
<dbReference type="EMBL" id="ML986487">
    <property type="protein sequence ID" value="KAF2278874.1"/>
    <property type="molecule type" value="Genomic_DNA"/>
</dbReference>
<evidence type="ECO:0000259" key="5">
    <source>
        <dbReference type="PROSITE" id="PS50850"/>
    </source>
</evidence>
<feature type="transmembrane region" description="Helical" evidence="4">
    <location>
        <begin position="185"/>
        <end position="211"/>
    </location>
</feature>
<evidence type="ECO:0000313" key="6">
    <source>
        <dbReference type="EMBL" id="KAF2278874.1"/>
    </source>
</evidence>
<keyword evidence="4" id="KW-0472">Membrane</keyword>
<feature type="region of interest" description="Disordered" evidence="3">
    <location>
        <begin position="137"/>
        <end position="167"/>
    </location>
</feature>
<dbReference type="InterPro" id="IPR011701">
    <property type="entry name" value="MFS"/>
</dbReference>
<dbReference type="PROSITE" id="PS50850">
    <property type="entry name" value="MFS"/>
    <property type="match status" value="1"/>
</dbReference>
<dbReference type="InterPro" id="IPR020846">
    <property type="entry name" value="MFS_dom"/>
</dbReference>
<dbReference type="Pfam" id="PF07690">
    <property type="entry name" value="MFS_1"/>
    <property type="match status" value="2"/>
</dbReference>
<evidence type="ECO:0000256" key="3">
    <source>
        <dbReference type="SAM" id="MobiDB-lite"/>
    </source>
</evidence>
<proteinExistence type="inferred from homology"/>
<dbReference type="GeneID" id="54551030"/>
<feature type="transmembrane region" description="Helical" evidence="4">
    <location>
        <begin position="39"/>
        <end position="62"/>
    </location>
</feature>
<dbReference type="AlphaFoldDB" id="A0A6A6JRH5"/>
<keyword evidence="4" id="KW-1133">Transmembrane helix</keyword>
<dbReference type="PANTHER" id="PTHR11360:SF250">
    <property type="entry name" value="MFS-TYPE TRANSPORTER AFUA_1G00970"/>
    <property type="match status" value="1"/>
</dbReference>
<evidence type="ECO:0000256" key="4">
    <source>
        <dbReference type="SAM" id="Phobius"/>
    </source>
</evidence>
<feature type="transmembrane region" description="Helical" evidence="4">
    <location>
        <begin position="274"/>
        <end position="295"/>
    </location>
</feature>
<sequence>MGSPFCGILVDKIGPNIPLCVGSLGLELALFMTSLCTQYWQLMLAQALLLGLSMSLVCCPPLGVVSRHMPHRRGLALGLTIGGSSIGGVIWPIMMQQLLVHHGISFGWTMRAVAFKMSPLLAFACLTVVEPLEQPSRAPSGTAHVTSHVTQQQPIEEAEQKKMEDAAADGESKKADLSFLWKPTYILLCLGLAVIYFGLFTPLFYVSAYAIDKGQSLSTAFYLLSAVNASSFFGRVGPGHFADTYGHYNLLIIFTLLSGIVGFTWTRATSLGGMIVWSLAYGFTSGAVMSLQNACAGKIAPLRSQGAAVGFLMGCLSITALIGVPIGGQILKHSGYPALSMWTGATIVVGAAVLGVARFTLDPHLFAVF</sequence>
<feature type="transmembrane region" description="Helical" evidence="4">
    <location>
        <begin position="339"/>
        <end position="361"/>
    </location>
</feature>
<organism evidence="6 7">
    <name type="scientific">Westerdykella ornata</name>
    <dbReference type="NCBI Taxonomy" id="318751"/>
    <lineage>
        <taxon>Eukaryota</taxon>
        <taxon>Fungi</taxon>
        <taxon>Dikarya</taxon>
        <taxon>Ascomycota</taxon>
        <taxon>Pezizomycotina</taxon>
        <taxon>Dothideomycetes</taxon>
        <taxon>Pleosporomycetidae</taxon>
        <taxon>Pleosporales</taxon>
        <taxon>Sporormiaceae</taxon>
        <taxon>Westerdykella</taxon>
    </lineage>
</organism>
<evidence type="ECO:0000256" key="1">
    <source>
        <dbReference type="ARBA" id="ARBA00004141"/>
    </source>
</evidence>
<feature type="domain" description="Major facilitator superfamily (MFS) profile" evidence="5">
    <location>
        <begin position="1"/>
        <end position="369"/>
    </location>
</feature>
<feature type="transmembrane region" description="Helical" evidence="4">
    <location>
        <begin position="74"/>
        <end position="94"/>
    </location>
</feature>
<evidence type="ECO:0000313" key="7">
    <source>
        <dbReference type="Proteomes" id="UP000800097"/>
    </source>
</evidence>
<dbReference type="GO" id="GO:0022857">
    <property type="term" value="F:transmembrane transporter activity"/>
    <property type="evidence" value="ECO:0007669"/>
    <property type="project" value="InterPro"/>
</dbReference>
<feature type="compositionally biased region" description="Basic and acidic residues" evidence="3">
    <location>
        <begin position="158"/>
        <end position="167"/>
    </location>
</feature>
<protein>
    <submittedName>
        <fullName evidence="6">MFS general substrate transporter</fullName>
    </submittedName>
</protein>
<keyword evidence="7" id="KW-1185">Reference proteome</keyword>
<comment type="subcellular location">
    <subcellularLocation>
        <location evidence="1">Membrane</location>
        <topology evidence="1">Multi-pass membrane protein</topology>
    </subcellularLocation>
</comment>
<keyword evidence="4" id="KW-0812">Transmembrane</keyword>
<name>A0A6A6JRH5_WESOR</name>
<feature type="compositionally biased region" description="Polar residues" evidence="3">
    <location>
        <begin position="137"/>
        <end position="154"/>
    </location>
</feature>
<dbReference type="InterPro" id="IPR050327">
    <property type="entry name" value="Proton-linked_MCT"/>
</dbReference>
<accession>A0A6A6JRH5</accession>
<feature type="transmembrane region" description="Helical" evidence="4">
    <location>
        <begin position="307"/>
        <end position="327"/>
    </location>
</feature>
<evidence type="ECO:0000256" key="2">
    <source>
        <dbReference type="ARBA" id="ARBA00006727"/>
    </source>
</evidence>
<dbReference type="OrthoDB" id="5667at2759"/>
<dbReference type="PANTHER" id="PTHR11360">
    <property type="entry name" value="MONOCARBOXYLATE TRANSPORTER"/>
    <property type="match status" value="1"/>
</dbReference>
<dbReference type="Gene3D" id="1.20.1250.20">
    <property type="entry name" value="MFS general substrate transporter like domains"/>
    <property type="match status" value="1"/>
</dbReference>
<gene>
    <name evidence="6" type="ORF">EI97DRAFT_431123</name>
</gene>
<comment type="similarity">
    <text evidence="2">Belongs to the major facilitator superfamily. Monocarboxylate porter (TC 2.A.1.13) family.</text>
</comment>
<dbReference type="GO" id="GO:0016020">
    <property type="term" value="C:membrane"/>
    <property type="evidence" value="ECO:0007669"/>
    <property type="project" value="UniProtKB-SubCell"/>
</dbReference>
<dbReference type="InterPro" id="IPR036259">
    <property type="entry name" value="MFS_trans_sf"/>
</dbReference>
<feature type="transmembrane region" description="Helical" evidence="4">
    <location>
        <begin position="248"/>
        <end position="268"/>
    </location>
</feature>